<dbReference type="PIRSF" id="PIRSF002583">
    <property type="entry name" value="Hsp90"/>
    <property type="match status" value="1"/>
</dbReference>
<protein>
    <recommendedName>
        <fullName evidence="9 10">Chaperone protein HtpG</fullName>
    </recommendedName>
    <alternativeName>
        <fullName evidence="10">Heat shock protein HtpG</fullName>
    </alternativeName>
    <alternativeName>
        <fullName evidence="10">High temperature protein G</fullName>
    </alternativeName>
</protein>
<dbReference type="Proteomes" id="UP000264693">
    <property type="component" value="Chromosome"/>
</dbReference>
<dbReference type="Gene3D" id="3.40.50.11260">
    <property type="match status" value="1"/>
</dbReference>
<comment type="subcellular location">
    <subcellularLocation>
        <location evidence="1 10">Cytoplasm</location>
    </subcellularLocation>
</comment>
<comment type="subunit">
    <text evidence="10">Homodimer.</text>
</comment>
<dbReference type="FunFam" id="3.30.230.80:FF:000002">
    <property type="entry name" value="Molecular chaperone HtpG"/>
    <property type="match status" value="1"/>
</dbReference>
<sequence>MAKHQFQTEVGQLLHLMTHSLYSNKEIFIRELVSNASDAIDKLNYLNLTDENIKKSVGEEWAGEINISFDEADKSITIVDNGIGMNEEELISSIGTIAKSGTKSFVEALTGDAKKDSNLIGQFGVGFYSVFMVASNVDVISKKAGEETAYKWSSTGTGEFEIIPVTKETNGTVIYIKLKDEEASEFAVKERIKNIIGKYSNHIAYPIYLNYQEEVEEELSEEDKKAGKEAKKTIENRHEKINEATALWTQPKSSLKQEDYNEFYKSISHDSQDPLCTIHTKAEGVNEYTTLFYIPKTAPMDLYRADYQPGVKLYVKRVFITDDEKELLPTYLRFVRGIIDSEDLPLNVSREILQENRILANIKQGSVKKILNEIKKLAKDEEKYEEFISQYNRPLKEGAYQDFTNKDLILDLIRYKSTKTEDAKLTSLAAYKDRANTEQKAIYYIVGENEKVLRNSPLLESYKKNDIEVLICDDKEIDEIITPSLGAYQEWEFKDITSVEPPKVEQTEEEKKEVEEKFQDITKKIKDILGESVKEVKVTNRLSDSPSCVVKDANDPMAQMAQMMKAMGQEVPESAPILEINPEHDIVKKLNGCADDSLINDVSWVLLDQAKLSEGMEITDAVAFAQRLSRITAKAL</sequence>
<keyword evidence="3 10" id="KW-0963">Cytoplasm</keyword>
<dbReference type="Gene3D" id="3.30.230.80">
    <property type="match status" value="1"/>
</dbReference>
<dbReference type="InterPro" id="IPR037196">
    <property type="entry name" value="HSP90_C"/>
</dbReference>
<evidence type="ECO:0000256" key="9">
    <source>
        <dbReference type="ARBA" id="ARBA00070675"/>
    </source>
</evidence>
<feature type="binding site" evidence="11">
    <location>
        <position position="99"/>
    </location>
    <ligand>
        <name>ATP</name>
        <dbReference type="ChEBI" id="CHEBI:30616"/>
    </ligand>
</feature>
<name>A0A347TJH8_9BACT</name>
<feature type="binding site" evidence="11">
    <location>
        <begin position="100"/>
        <end position="101"/>
    </location>
    <ligand>
        <name>ATP</name>
        <dbReference type="ChEBI" id="CHEBI:30616"/>
    </ligand>
</feature>
<organism evidence="14 17">
    <name type="scientific">Malaciobacter marinus</name>
    <dbReference type="NCBI Taxonomy" id="505249"/>
    <lineage>
        <taxon>Bacteria</taxon>
        <taxon>Pseudomonadati</taxon>
        <taxon>Campylobacterota</taxon>
        <taxon>Epsilonproteobacteria</taxon>
        <taxon>Campylobacterales</taxon>
        <taxon>Arcobacteraceae</taxon>
        <taxon>Malaciobacter</taxon>
    </lineage>
</organism>
<dbReference type="GO" id="GO:0016887">
    <property type="term" value="F:ATP hydrolysis activity"/>
    <property type="evidence" value="ECO:0007669"/>
    <property type="project" value="InterPro"/>
</dbReference>
<feature type="region of interest" description="A; substrate-binding" evidence="10">
    <location>
        <begin position="1"/>
        <end position="350"/>
    </location>
</feature>
<keyword evidence="7 10" id="KW-0143">Chaperone</keyword>
<dbReference type="RefSeq" id="WP_099310514.1">
    <property type="nucleotide sequence ID" value="NZ_CP032101.1"/>
</dbReference>
<dbReference type="InterPro" id="IPR001404">
    <property type="entry name" value="Hsp90_fam"/>
</dbReference>
<feature type="binding site" evidence="11">
    <location>
        <position position="350"/>
    </location>
    <ligand>
        <name>ATP</name>
        <dbReference type="ChEBI" id="CHEBI:30616"/>
    </ligand>
</feature>
<comment type="function">
    <text evidence="8 10">Molecular chaperone. Has ATPase activity.</text>
</comment>
<evidence type="ECO:0000259" key="13">
    <source>
        <dbReference type="SMART" id="SM00387"/>
    </source>
</evidence>
<dbReference type="HAMAP" id="MF_00505">
    <property type="entry name" value="HSP90"/>
    <property type="match status" value="1"/>
</dbReference>
<evidence type="ECO:0000256" key="11">
    <source>
        <dbReference type="PIRSR" id="PIRSR002583-1"/>
    </source>
</evidence>
<keyword evidence="6 10" id="KW-0346">Stress response</keyword>
<keyword evidence="4 10" id="KW-0547">Nucleotide-binding</keyword>
<dbReference type="KEGG" id="amar:AMRN_1005"/>
<dbReference type="InterPro" id="IPR003594">
    <property type="entry name" value="HATPase_dom"/>
</dbReference>
<keyword evidence="5 10" id="KW-0067">ATP-binding</keyword>
<dbReference type="CDD" id="cd16927">
    <property type="entry name" value="HATPase_Hsp90-like"/>
    <property type="match status" value="1"/>
</dbReference>
<feature type="binding site" evidence="11">
    <location>
        <position position="172"/>
    </location>
    <ligand>
        <name>ATP</name>
        <dbReference type="ChEBI" id="CHEBI:30616"/>
    </ligand>
</feature>
<evidence type="ECO:0000256" key="10">
    <source>
        <dbReference type="HAMAP-Rule" id="MF_00505"/>
    </source>
</evidence>
<dbReference type="NCBIfam" id="NF003555">
    <property type="entry name" value="PRK05218.1"/>
    <property type="match status" value="1"/>
</dbReference>
<comment type="similarity">
    <text evidence="2 10">Belongs to the heat shock protein 90 family.</text>
</comment>
<dbReference type="PANTHER" id="PTHR11528">
    <property type="entry name" value="HEAT SHOCK PROTEIN 90 FAMILY MEMBER"/>
    <property type="match status" value="1"/>
</dbReference>
<dbReference type="GO" id="GO:0005737">
    <property type="term" value="C:cytoplasm"/>
    <property type="evidence" value="ECO:0007669"/>
    <property type="project" value="UniProtKB-SubCell"/>
</dbReference>
<comment type="caution">
    <text evidence="10">Lacks conserved residue(s) required for the propagation of feature annotation.</text>
</comment>
<dbReference type="Pfam" id="PF13589">
    <property type="entry name" value="HATPase_c_3"/>
    <property type="match status" value="1"/>
</dbReference>
<dbReference type="PRINTS" id="PR00775">
    <property type="entry name" value="HEATSHOCK90"/>
</dbReference>
<feature type="binding site" evidence="11">
    <location>
        <position position="80"/>
    </location>
    <ligand>
        <name>ATP</name>
        <dbReference type="ChEBI" id="CHEBI:30616"/>
    </ligand>
</feature>
<dbReference type="InterPro" id="IPR036890">
    <property type="entry name" value="HATPase_C_sf"/>
</dbReference>
<accession>A0A347TJH8</accession>
<dbReference type="GO" id="GO:0140662">
    <property type="term" value="F:ATP-dependent protein folding chaperone"/>
    <property type="evidence" value="ECO:0007669"/>
    <property type="project" value="InterPro"/>
</dbReference>
<evidence type="ECO:0000256" key="1">
    <source>
        <dbReference type="ARBA" id="ARBA00004496"/>
    </source>
</evidence>
<evidence type="ECO:0000256" key="8">
    <source>
        <dbReference type="ARBA" id="ARBA00058590"/>
    </source>
</evidence>
<dbReference type="SMART" id="SM00387">
    <property type="entry name" value="HATPase_c"/>
    <property type="match status" value="1"/>
</dbReference>
<evidence type="ECO:0000256" key="6">
    <source>
        <dbReference type="ARBA" id="ARBA00023016"/>
    </source>
</evidence>
<dbReference type="Proteomes" id="UP000224740">
    <property type="component" value="Unassembled WGS sequence"/>
</dbReference>
<reference evidence="14 17" key="3">
    <citation type="submission" date="2018-08" db="EMBL/GenBank/DDBJ databases">
        <title>Complete genome of the Arcobacter marinus type strain JCM 15502.</title>
        <authorList>
            <person name="Miller W.G."/>
            <person name="Yee E."/>
            <person name="Huynh S."/>
            <person name="Parker C.T."/>
        </authorList>
    </citation>
    <scope>NUCLEOTIDE SEQUENCE [LARGE SCALE GENOMIC DNA]</scope>
    <source>
        <strain evidence="14 17">JCM 15502</strain>
    </source>
</reference>
<evidence type="ECO:0000256" key="12">
    <source>
        <dbReference type="SAM" id="Coils"/>
    </source>
</evidence>
<evidence type="ECO:0000256" key="4">
    <source>
        <dbReference type="ARBA" id="ARBA00022741"/>
    </source>
</evidence>
<evidence type="ECO:0000313" key="16">
    <source>
        <dbReference type="Proteomes" id="UP000224740"/>
    </source>
</evidence>
<feature type="coiled-coil region" evidence="12">
    <location>
        <begin position="504"/>
        <end position="531"/>
    </location>
</feature>
<dbReference type="SUPFAM" id="SSF54211">
    <property type="entry name" value="Ribosomal protein S5 domain 2-like"/>
    <property type="match status" value="1"/>
</dbReference>
<feature type="binding site" evidence="11">
    <location>
        <position position="35"/>
    </location>
    <ligand>
        <name>ATP</name>
        <dbReference type="ChEBI" id="CHEBI:30616"/>
    </ligand>
</feature>
<feature type="binding site" evidence="11">
    <location>
        <begin position="122"/>
        <end position="127"/>
    </location>
    <ligand>
        <name>ATP</name>
        <dbReference type="ChEBI" id="CHEBI:30616"/>
    </ligand>
</feature>
<feature type="binding site" evidence="11">
    <location>
        <position position="31"/>
    </location>
    <ligand>
        <name>ATP</name>
        <dbReference type="ChEBI" id="CHEBI:30616"/>
    </ligand>
</feature>
<dbReference type="GO" id="GO:0005524">
    <property type="term" value="F:ATP binding"/>
    <property type="evidence" value="ECO:0007669"/>
    <property type="project" value="UniProtKB-UniRule"/>
</dbReference>
<feature type="region of interest" description="C" evidence="10">
    <location>
        <begin position="563"/>
        <end position="636"/>
    </location>
</feature>
<reference evidence="16" key="1">
    <citation type="submission" date="2017-09" db="EMBL/GenBank/DDBJ databases">
        <title>Arcobacter canalis sp. nov., a new species isolated from a water canal contaminated with urban sewage.</title>
        <authorList>
            <person name="Perez-Cataluna A."/>
            <person name="Salas-Masso N."/>
            <person name="Figueras M.J."/>
        </authorList>
    </citation>
    <scope>NUCLEOTIDE SEQUENCE [LARGE SCALE GENOMIC DNA]</scope>
    <source>
        <strain evidence="16">CECT 7727</strain>
    </source>
</reference>
<evidence type="ECO:0000256" key="7">
    <source>
        <dbReference type="ARBA" id="ARBA00023186"/>
    </source>
</evidence>
<dbReference type="InterPro" id="IPR020575">
    <property type="entry name" value="Hsp90_N"/>
</dbReference>
<evidence type="ECO:0000256" key="3">
    <source>
        <dbReference type="ARBA" id="ARBA00022490"/>
    </source>
</evidence>
<evidence type="ECO:0000313" key="15">
    <source>
        <dbReference type="EMBL" id="PHO15959.1"/>
    </source>
</evidence>
<dbReference type="Gene3D" id="3.30.565.10">
    <property type="entry name" value="Histidine kinase-like ATPase, C-terminal domain"/>
    <property type="match status" value="1"/>
</dbReference>
<keyword evidence="12" id="KW-0175">Coiled coil</keyword>
<feature type="domain" description="Histidine kinase/HSP90-like ATPase" evidence="13">
    <location>
        <begin position="24"/>
        <end position="182"/>
    </location>
</feature>
<evidence type="ECO:0000256" key="2">
    <source>
        <dbReference type="ARBA" id="ARBA00008239"/>
    </source>
</evidence>
<dbReference type="SUPFAM" id="SSF55874">
    <property type="entry name" value="ATPase domain of HSP90 chaperone/DNA topoisomerase II/histidine kinase"/>
    <property type="match status" value="1"/>
</dbReference>
<evidence type="ECO:0000256" key="5">
    <source>
        <dbReference type="ARBA" id="ARBA00022840"/>
    </source>
</evidence>
<dbReference type="AlphaFoldDB" id="A0A347TJH8"/>
<evidence type="ECO:0000313" key="14">
    <source>
        <dbReference type="EMBL" id="AXX86756.1"/>
    </source>
</evidence>
<feature type="binding site" evidence="11">
    <location>
        <position position="85"/>
    </location>
    <ligand>
        <name>ATP</name>
        <dbReference type="ChEBI" id="CHEBI:30616"/>
    </ligand>
</feature>
<proteinExistence type="inferred from homology"/>
<reference evidence="15" key="2">
    <citation type="submission" date="2017-09" db="EMBL/GenBank/DDBJ databases">
        <authorList>
            <person name="Perez-Cataluna A."/>
            <person name="Figueras M.J."/>
            <person name="Salas-Masso N."/>
        </authorList>
    </citation>
    <scope>NUCLEOTIDE SEQUENCE</scope>
    <source>
        <strain evidence="15">CECT 7727</strain>
    </source>
</reference>
<evidence type="ECO:0000313" key="17">
    <source>
        <dbReference type="Proteomes" id="UP000264693"/>
    </source>
</evidence>
<dbReference type="InterPro" id="IPR020568">
    <property type="entry name" value="Ribosomal_Su5_D2-typ_SF"/>
</dbReference>
<dbReference type="EMBL" id="NXAO01000016">
    <property type="protein sequence ID" value="PHO15959.1"/>
    <property type="molecule type" value="Genomic_DNA"/>
</dbReference>
<dbReference type="GO" id="GO:0051082">
    <property type="term" value="F:unfolded protein binding"/>
    <property type="evidence" value="ECO:0007669"/>
    <property type="project" value="UniProtKB-UniRule"/>
</dbReference>
<dbReference type="FunFam" id="3.30.565.10:FF:000009">
    <property type="entry name" value="Molecular chaperone HtpG"/>
    <property type="match status" value="1"/>
</dbReference>
<dbReference type="Pfam" id="PF00183">
    <property type="entry name" value="HSP90"/>
    <property type="match status" value="1"/>
</dbReference>
<keyword evidence="16" id="KW-1185">Reference proteome</keyword>
<dbReference type="Gene3D" id="1.20.120.790">
    <property type="entry name" value="Heat shock protein 90, C-terminal domain"/>
    <property type="match status" value="1"/>
</dbReference>
<dbReference type="SUPFAM" id="SSF110942">
    <property type="entry name" value="HSP90 C-terminal domain"/>
    <property type="match status" value="1"/>
</dbReference>
<gene>
    <name evidence="10 14" type="primary">htpG</name>
    <name evidence="14" type="ORF">AMRN_1005</name>
    <name evidence="15" type="ORF">CPH92_04145</name>
</gene>
<dbReference type="EMBL" id="CP032101">
    <property type="protein sequence ID" value="AXX86756.1"/>
    <property type="molecule type" value="Genomic_DNA"/>
</dbReference>